<accession>A0A1C4ZXC1</accession>
<dbReference type="RefSeq" id="WP_245722637.1">
    <property type="nucleotide sequence ID" value="NZ_FMCU01000012.1"/>
</dbReference>
<gene>
    <name evidence="3" type="ORF">GA0070216_1129</name>
</gene>
<dbReference type="AlphaFoldDB" id="A0A1C4ZXC1"/>
<evidence type="ECO:0000313" key="4">
    <source>
        <dbReference type="Proteomes" id="UP000198797"/>
    </source>
</evidence>
<feature type="signal peptide" evidence="2">
    <location>
        <begin position="1"/>
        <end position="32"/>
    </location>
</feature>
<evidence type="ECO:0000256" key="1">
    <source>
        <dbReference type="SAM" id="MobiDB-lite"/>
    </source>
</evidence>
<organism evidence="3 4">
    <name type="scientific">Micromonospora matsumotoense</name>
    <dbReference type="NCBI Taxonomy" id="121616"/>
    <lineage>
        <taxon>Bacteria</taxon>
        <taxon>Bacillati</taxon>
        <taxon>Actinomycetota</taxon>
        <taxon>Actinomycetes</taxon>
        <taxon>Micromonosporales</taxon>
        <taxon>Micromonosporaceae</taxon>
        <taxon>Micromonospora</taxon>
    </lineage>
</organism>
<evidence type="ECO:0000313" key="3">
    <source>
        <dbReference type="EMBL" id="SCF37607.1"/>
    </source>
</evidence>
<feature type="compositionally biased region" description="Polar residues" evidence="1">
    <location>
        <begin position="72"/>
        <end position="84"/>
    </location>
</feature>
<dbReference type="EMBL" id="FMCU01000012">
    <property type="protein sequence ID" value="SCF37607.1"/>
    <property type="molecule type" value="Genomic_DNA"/>
</dbReference>
<evidence type="ECO:0008006" key="5">
    <source>
        <dbReference type="Google" id="ProtNLM"/>
    </source>
</evidence>
<evidence type="ECO:0000256" key="2">
    <source>
        <dbReference type="SAM" id="SignalP"/>
    </source>
</evidence>
<keyword evidence="2" id="KW-0732">Signal</keyword>
<name>A0A1C4ZXC1_9ACTN</name>
<reference evidence="4" key="1">
    <citation type="submission" date="2016-06" db="EMBL/GenBank/DDBJ databases">
        <authorList>
            <person name="Varghese N."/>
            <person name="Submissions Spin"/>
        </authorList>
    </citation>
    <scope>NUCLEOTIDE SEQUENCE [LARGE SCALE GENOMIC DNA]</scope>
    <source>
        <strain evidence="4">DSM 44100</strain>
    </source>
</reference>
<dbReference type="Proteomes" id="UP000198797">
    <property type="component" value="Unassembled WGS sequence"/>
</dbReference>
<keyword evidence="4" id="KW-1185">Reference proteome</keyword>
<dbReference type="STRING" id="121616.GA0070216_1129"/>
<proteinExistence type="predicted"/>
<feature type="region of interest" description="Disordered" evidence="1">
    <location>
        <begin position="53"/>
        <end position="87"/>
    </location>
</feature>
<sequence>MAVGPRGTSSSLLVGLLTVTLAGALTPAAATAAPHALDRSALDRAALEGSALDRSALERSAPDPSGLDRSASDPSRSGRQSGTTAAGERWSVDLTVVGGDDVNVRFGAGLLRLADPRPTRRNRPAALHAPVAEGVLLAPVRTLAGPANRVRAALTAEVPTGAAVGVQVRGWQGTGWTEWREAGTAPAAFDRPVSRVQARVLLTTRDAKAAASVRAVQLTADTIAVATPTPTAVRSYRVFATREGEVGGVTANGRTIQPRDHFVALPSRRGLSPINTGDYTVRVCTTSGSRCEYAPVWDVGPWNTRDDYWNPTAVRENWKDLPQGRPEAQAAYQYGYHGGKDQFGRTVLNPAGIDLADGTFWDGLLLTDNAWVDVTYLWTGTGPRGVIGSGPLNIRTGPGTSYPTRGLAATHANVPIQCYVKGQTVAGTYRTTNRWNRLAGGQYVSHAYVATVYGGTVSPC</sequence>
<protein>
    <recommendedName>
        <fullName evidence="5">SH3 domain-containing protein</fullName>
    </recommendedName>
</protein>
<feature type="chain" id="PRO_5008710678" description="SH3 domain-containing protein" evidence="2">
    <location>
        <begin position="33"/>
        <end position="460"/>
    </location>
</feature>